<accession>A0A370FAD6</accession>
<evidence type="ECO:0000256" key="3">
    <source>
        <dbReference type="ARBA" id="ARBA00022692"/>
    </source>
</evidence>
<evidence type="ECO:0000256" key="4">
    <source>
        <dbReference type="ARBA" id="ARBA00022989"/>
    </source>
</evidence>
<dbReference type="RefSeq" id="WP_114804376.1">
    <property type="nucleotide sequence ID" value="NZ_QQAV01000011.1"/>
</dbReference>
<evidence type="ECO:0000256" key="6">
    <source>
        <dbReference type="SAM" id="Phobius"/>
    </source>
</evidence>
<reference evidence="8 9" key="1">
    <citation type="submission" date="2018-07" db="EMBL/GenBank/DDBJ databases">
        <title>Genomic Encyclopedia of Type Strains, Phase IV (KMG-IV): sequencing the most valuable type-strain genomes for metagenomic binning, comparative biology and taxonomic classification.</title>
        <authorList>
            <person name="Goeker M."/>
        </authorList>
    </citation>
    <scope>NUCLEOTIDE SEQUENCE [LARGE SCALE GENOMIC DNA]</scope>
    <source>
        <strain evidence="8 9">DSM 21352</strain>
    </source>
</reference>
<feature type="transmembrane region" description="Helical" evidence="6">
    <location>
        <begin position="279"/>
        <end position="296"/>
    </location>
</feature>
<evidence type="ECO:0000313" key="9">
    <source>
        <dbReference type="Proteomes" id="UP000255265"/>
    </source>
</evidence>
<dbReference type="STRING" id="433924.NS331_21590"/>
<dbReference type="AlphaFoldDB" id="A0A370FAD6"/>
<dbReference type="SUPFAM" id="SSF103473">
    <property type="entry name" value="MFS general substrate transporter"/>
    <property type="match status" value="1"/>
</dbReference>
<dbReference type="Proteomes" id="UP000255265">
    <property type="component" value="Unassembled WGS sequence"/>
</dbReference>
<dbReference type="FunFam" id="1.20.1250.20:FF:000018">
    <property type="entry name" value="MFS transporter permease"/>
    <property type="match status" value="1"/>
</dbReference>
<keyword evidence="2" id="KW-0813">Transport</keyword>
<feature type="transmembrane region" description="Helical" evidence="6">
    <location>
        <begin position="242"/>
        <end position="267"/>
    </location>
</feature>
<dbReference type="InterPro" id="IPR036259">
    <property type="entry name" value="MFS_trans_sf"/>
</dbReference>
<feature type="transmembrane region" description="Helical" evidence="6">
    <location>
        <begin position="334"/>
        <end position="354"/>
    </location>
</feature>
<feature type="transmembrane region" description="Helical" evidence="6">
    <location>
        <begin position="112"/>
        <end position="133"/>
    </location>
</feature>
<sequence length="433" mass="46933">MDDIARRTVSKLSWRLLPLLMVSYFIAYLDRVNLGFAGASMSKDLGFTSTVFGSAAGIFFVAYFLLEVPSNLALERFGARRWIARIMLSWGLLSAVQAGVGGATSFNLVRFLLGAAEAGFFPGVIFYLTLWFPGAYRARIVGWFMFAVPISTVIGSPISGYILNMEGAMGLHGWQWLFILEALPALVLAGVVLAYLPDGPADAKWLTSEERQWLTTRLAAERRNREALHAISWAQSLRNWRVIAMGFIYMGITVPLYGLGFFLPQIIKGFGGLGNVEVGFVNAFPYLVGAIAMLLWSRASDARRERKAFLLIPLACIFVGLVAAANIAAPVPKMAAVTLAAFGIFSALPVFWTFPTAILSGVAAAAGIAWINAIGNLGGYIGPTIFGMLRDRMGNDVFAVMFLALLSVLAFVLVLAIGHDARAEQAQQVPVRA</sequence>
<feature type="transmembrane region" description="Helical" evidence="6">
    <location>
        <begin position="49"/>
        <end position="66"/>
    </location>
</feature>
<evidence type="ECO:0000259" key="7">
    <source>
        <dbReference type="PROSITE" id="PS50850"/>
    </source>
</evidence>
<comment type="subcellular location">
    <subcellularLocation>
        <location evidence="1">Membrane</location>
        <topology evidence="1">Multi-pass membrane protein</topology>
    </subcellularLocation>
</comment>
<evidence type="ECO:0000256" key="1">
    <source>
        <dbReference type="ARBA" id="ARBA00004141"/>
    </source>
</evidence>
<feature type="transmembrane region" description="Helical" evidence="6">
    <location>
        <begin position="398"/>
        <end position="418"/>
    </location>
</feature>
<dbReference type="InterPro" id="IPR011701">
    <property type="entry name" value="MFS"/>
</dbReference>
<comment type="caution">
    <text evidence="8">The sequence shown here is derived from an EMBL/GenBank/DDBJ whole genome shotgun (WGS) entry which is preliminary data.</text>
</comment>
<dbReference type="PROSITE" id="PS50850">
    <property type="entry name" value="MFS"/>
    <property type="match status" value="1"/>
</dbReference>
<dbReference type="GO" id="GO:0016020">
    <property type="term" value="C:membrane"/>
    <property type="evidence" value="ECO:0007669"/>
    <property type="project" value="UniProtKB-SubCell"/>
</dbReference>
<dbReference type="GO" id="GO:0022857">
    <property type="term" value="F:transmembrane transporter activity"/>
    <property type="evidence" value="ECO:0007669"/>
    <property type="project" value="InterPro"/>
</dbReference>
<dbReference type="Gene3D" id="1.20.1250.20">
    <property type="entry name" value="MFS general substrate transporter like domains"/>
    <property type="match status" value="2"/>
</dbReference>
<feature type="transmembrane region" description="Helical" evidence="6">
    <location>
        <begin position="12"/>
        <end position="29"/>
    </location>
</feature>
<protein>
    <submittedName>
        <fullName evidence="8">Sugar phosphate permease</fullName>
    </submittedName>
</protein>
<feature type="transmembrane region" description="Helical" evidence="6">
    <location>
        <begin position="140"/>
        <end position="162"/>
    </location>
</feature>
<dbReference type="InterPro" id="IPR020846">
    <property type="entry name" value="MFS_dom"/>
</dbReference>
<dbReference type="EMBL" id="QQAV01000011">
    <property type="protein sequence ID" value="RDI20161.1"/>
    <property type="molecule type" value="Genomic_DNA"/>
</dbReference>
<keyword evidence="9" id="KW-1185">Reference proteome</keyword>
<feature type="transmembrane region" description="Helical" evidence="6">
    <location>
        <begin position="87"/>
        <end position="106"/>
    </location>
</feature>
<dbReference type="OrthoDB" id="5441967at2"/>
<feature type="transmembrane region" description="Helical" evidence="6">
    <location>
        <begin position="361"/>
        <end position="386"/>
    </location>
</feature>
<dbReference type="PANTHER" id="PTHR43791:SF36">
    <property type="entry name" value="TRANSPORTER, PUTATIVE (AFU_ORTHOLOGUE AFUA_6G08340)-RELATED"/>
    <property type="match status" value="1"/>
</dbReference>
<evidence type="ECO:0000256" key="2">
    <source>
        <dbReference type="ARBA" id="ARBA00022448"/>
    </source>
</evidence>
<dbReference type="CDD" id="cd17319">
    <property type="entry name" value="MFS_ExuT_GudP_like"/>
    <property type="match status" value="1"/>
</dbReference>
<dbReference type="Pfam" id="PF07690">
    <property type="entry name" value="MFS_1"/>
    <property type="match status" value="1"/>
</dbReference>
<keyword evidence="4 6" id="KW-1133">Transmembrane helix</keyword>
<name>A0A370FAD6_9BURK</name>
<evidence type="ECO:0000313" key="8">
    <source>
        <dbReference type="EMBL" id="RDI20161.1"/>
    </source>
</evidence>
<gene>
    <name evidence="8" type="ORF">DFR41_111139</name>
</gene>
<dbReference type="PANTHER" id="PTHR43791">
    <property type="entry name" value="PERMEASE-RELATED"/>
    <property type="match status" value="1"/>
</dbReference>
<evidence type="ECO:0000256" key="5">
    <source>
        <dbReference type="ARBA" id="ARBA00023136"/>
    </source>
</evidence>
<keyword evidence="5 6" id="KW-0472">Membrane</keyword>
<organism evidence="8 9">
    <name type="scientific">Pseudacidovorax intermedius</name>
    <dbReference type="NCBI Taxonomy" id="433924"/>
    <lineage>
        <taxon>Bacteria</taxon>
        <taxon>Pseudomonadati</taxon>
        <taxon>Pseudomonadota</taxon>
        <taxon>Betaproteobacteria</taxon>
        <taxon>Burkholderiales</taxon>
        <taxon>Comamonadaceae</taxon>
        <taxon>Pseudacidovorax</taxon>
    </lineage>
</organism>
<proteinExistence type="predicted"/>
<feature type="domain" description="Major facilitator superfamily (MFS) profile" evidence="7">
    <location>
        <begin position="16"/>
        <end position="422"/>
    </location>
</feature>
<feature type="transmembrane region" description="Helical" evidence="6">
    <location>
        <begin position="308"/>
        <end position="328"/>
    </location>
</feature>
<feature type="transmembrane region" description="Helical" evidence="6">
    <location>
        <begin position="174"/>
        <end position="196"/>
    </location>
</feature>
<keyword evidence="3 6" id="KW-0812">Transmembrane</keyword>